<organism evidence="2 3">
    <name type="scientific">Nocardioides lentus</name>
    <dbReference type="NCBI Taxonomy" id="338077"/>
    <lineage>
        <taxon>Bacteria</taxon>
        <taxon>Bacillati</taxon>
        <taxon>Actinomycetota</taxon>
        <taxon>Actinomycetes</taxon>
        <taxon>Propionibacteriales</taxon>
        <taxon>Nocardioidaceae</taxon>
        <taxon>Nocardioides</taxon>
    </lineage>
</organism>
<proteinExistence type="predicted"/>
<comment type="caution">
    <text evidence="2">The sequence shown here is derived from an EMBL/GenBank/DDBJ whole genome shotgun (WGS) entry which is preliminary data.</text>
</comment>
<dbReference type="EMBL" id="BAAAMY010000014">
    <property type="protein sequence ID" value="GAA1931194.1"/>
    <property type="molecule type" value="Genomic_DNA"/>
</dbReference>
<sequence>MGNRRVYVRRSGPESPVSRAYGGCTPDGTGCGGQRTAVAVRVKAEPSSRGVPWQLKVLPVKQR</sequence>
<evidence type="ECO:0000313" key="2">
    <source>
        <dbReference type="EMBL" id="GAA1931194.1"/>
    </source>
</evidence>
<gene>
    <name evidence="2" type="ORF">GCM10009737_36460</name>
</gene>
<keyword evidence="3" id="KW-1185">Reference proteome</keyword>
<evidence type="ECO:0000313" key="3">
    <source>
        <dbReference type="Proteomes" id="UP001501612"/>
    </source>
</evidence>
<protein>
    <submittedName>
        <fullName evidence="2">Uncharacterized protein</fullName>
    </submittedName>
</protein>
<name>A0ABP5B4U9_9ACTN</name>
<accession>A0ABP5B4U9</accession>
<dbReference type="Proteomes" id="UP001501612">
    <property type="component" value="Unassembled WGS sequence"/>
</dbReference>
<reference evidence="3" key="1">
    <citation type="journal article" date="2019" name="Int. J. Syst. Evol. Microbiol.">
        <title>The Global Catalogue of Microorganisms (GCM) 10K type strain sequencing project: providing services to taxonomists for standard genome sequencing and annotation.</title>
        <authorList>
            <consortium name="The Broad Institute Genomics Platform"/>
            <consortium name="The Broad Institute Genome Sequencing Center for Infectious Disease"/>
            <person name="Wu L."/>
            <person name="Ma J."/>
        </authorList>
    </citation>
    <scope>NUCLEOTIDE SEQUENCE [LARGE SCALE GENOMIC DNA]</scope>
    <source>
        <strain evidence="3">JCM 14046</strain>
    </source>
</reference>
<feature type="region of interest" description="Disordered" evidence="1">
    <location>
        <begin position="1"/>
        <end position="21"/>
    </location>
</feature>
<evidence type="ECO:0000256" key="1">
    <source>
        <dbReference type="SAM" id="MobiDB-lite"/>
    </source>
</evidence>